<feature type="compositionally biased region" description="Polar residues" evidence="2">
    <location>
        <begin position="445"/>
        <end position="471"/>
    </location>
</feature>
<protein>
    <submittedName>
        <fullName evidence="3">Uncharacterized protein</fullName>
    </submittedName>
</protein>
<feature type="region of interest" description="Disordered" evidence="2">
    <location>
        <begin position="389"/>
        <end position="474"/>
    </location>
</feature>
<sequence>MNNQGTEGEPSETSPQDDTSATDTSIASVASGLHPMASTDSKAPSPGNKVIEGQIAVLRVELETKEASHALLTLQFTELEKHYKNQEDQLKSEITSLREQQKQEDEPRQLAKAKLKELQESLREAVVHKTKVEKEHRVELDKRQRVTEQLEAKQKKLESLKQTLRQSEEKLRTEKEAHQCQIKELEEALKKRSEDVRITESSLLELQESQKSLSSTIESKEIELQKLQATLHPPKGYVVLEQKIKDLDHKCAELTKQLDQYKAENMHLQEKLAEAARDVIKVRSAPEPRKVESEAWKASRVATPELQPPSTMVNHSQVQGQVQKQDQNQNQNRNQDQNQDQEQDQSKNQTQSHESSWLNTNWGFNTGATIMNEFFQEAATAEVVRPTISTRKTAGPPPGLTQKVDASVVPKMNEPSASVFRRDSTNSASQGSSVTPSSPSRTSGLGNRSSKPQRKSSGLHSRSTSTVSVENLSMDDVSGMNNRYNGMMDSSFMALGDIVDPTQEARYRTSSSSSITGFQSPLFEPSSLMFSSHGQHQQDPIGTSQFFPQTTQNRLSTQGRQQHVQGSMSPRTRFQGSGQYPSPPATHPSTLWGGQPPVRTKSGPMSAVGANRSSLTESDVKAFQNSSTSQPFNYYFGQQAPMDKSCDIFSDNGSMVDHPPLNEQSVIKSMFESSESLDLRHHLRTVGSHSSLGAQSKILPPHLRSTSNPGTSPRLSPTVSTQPYQPSPSWDLKPIARPGTLGRMHSQAESSSSSLNISNPSSPTSPQTSPFSQGGSGFGRKALHRDSGERGHWGGYHVSDVRNRGHDNVYVLQSDYNLVTLVDESRLNSRWPTESRTHDSLPMADPWGQGEGRFKSNRLSVTGNREVQAGVGMEGMLPSPTGSSGSSMDMGTPLSVDALVFADHYFSHRNHRGFDAPSALSSVALPATTAASKQPSMDTRLGLIRTDKAPQAMEHSTAPLESDIFG</sequence>
<name>A0A9P6IMG0_9FUNG</name>
<evidence type="ECO:0000313" key="3">
    <source>
        <dbReference type="EMBL" id="KAF9937282.1"/>
    </source>
</evidence>
<dbReference type="AlphaFoldDB" id="A0A9P6IMG0"/>
<comment type="caution">
    <text evidence="3">The sequence shown here is derived from an EMBL/GenBank/DDBJ whole genome shotgun (WGS) entry which is preliminary data.</text>
</comment>
<dbReference type="OrthoDB" id="5572782at2759"/>
<proteinExistence type="predicted"/>
<keyword evidence="4" id="KW-1185">Reference proteome</keyword>
<feature type="region of interest" description="Disordered" evidence="2">
    <location>
        <begin position="286"/>
        <end position="360"/>
    </location>
</feature>
<feature type="compositionally biased region" description="Low complexity" evidence="2">
    <location>
        <begin position="427"/>
        <end position="444"/>
    </location>
</feature>
<organism evidence="3 4">
    <name type="scientific">Modicella reniformis</name>
    <dbReference type="NCBI Taxonomy" id="1440133"/>
    <lineage>
        <taxon>Eukaryota</taxon>
        <taxon>Fungi</taxon>
        <taxon>Fungi incertae sedis</taxon>
        <taxon>Mucoromycota</taxon>
        <taxon>Mortierellomycotina</taxon>
        <taxon>Mortierellomycetes</taxon>
        <taxon>Mortierellales</taxon>
        <taxon>Mortierellaceae</taxon>
        <taxon>Modicella</taxon>
    </lineage>
</organism>
<feature type="region of interest" description="Disordered" evidence="2">
    <location>
        <begin position="688"/>
        <end position="795"/>
    </location>
</feature>
<dbReference type="PANTHER" id="PTHR23160:SF19">
    <property type="entry name" value="MYOSIN HEAVY CHAIN-RELATED PROTEIN"/>
    <property type="match status" value="1"/>
</dbReference>
<reference evidence="3" key="1">
    <citation type="journal article" date="2020" name="Fungal Divers.">
        <title>Resolving the Mortierellaceae phylogeny through synthesis of multi-gene phylogenetics and phylogenomics.</title>
        <authorList>
            <person name="Vandepol N."/>
            <person name="Liber J."/>
            <person name="Desiro A."/>
            <person name="Na H."/>
            <person name="Kennedy M."/>
            <person name="Barry K."/>
            <person name="Grigoriev I.V."/>
            <person name="Miller A.N."/>
            <person name="O'Donnell K."/>
            <person name="Stajich J.E."/>
            <person name="Bonito G."/>
        </authorList>
    </citation>
    <scope>NUCLEOTIDE SEQUENCE</scope>
    <source>
        <strain evidence="3">MES-2147</strain>
    </source>
</reference>
<evidence type="ECO:0000256" key="1">
    <source>
        <dbReference type="ARBA" id="ARBA00023054"/>
    </source>
</evidence>
<feature type="compositionally biased region" description="Polar residues" evidence="2">
    <location>
        <begin position="611"/>
        <end position="622"/>
    </location>
</feature>
<gene>
    <name evidence="3" type="ORF">BGZ65_001591</name>
</gene>
<feature type="compositionally biased region" description="Basic and acidic residues" evidence="2">
    <location>
        <begin position="286"/>
        <end position="297"/>
    </location>
</feature>
<feature type="compositionally biased region" description="Low complexity" evidence="2">
    <location>
        <begin position="750"/>
        <end position="773"/>
    </location>
</feature>
<feature type="compositionally biased region" description="Polar residues" evidence="2">
    <location>
        <begin position="1"/>
        <end position="28"/>
    </location>
</feature>
<feature type="region of interest" description="Disordered" evidence="2">
    <location>
        <begin position="1"/>
        <end position="49"/>
    </location>
</feature>
<dbReference type="Proteomes" id="UP000749646">
    <property type="component" value="Unassembled WGS sequence"/>
</dbReference>
<accession>A0A9P6IMG0</accession>
<feature type="region of interest" description="Disordered" evidence="2">
    <location>
        <begin position="526"/>
        <end position="622"/>
    </location>
</feature>
<feature type="region of interest" description="Disordered" evidence="2">
    <location>
        <begin position="832"/>
        <end position="855"/>
    </location>
</feature>
<feature type="compositionally biased region" description="Low complexity" evidence="2">
    <location>
        <begin position="317"/>
        <end position="351"/>
    </location>
</feature>
<feature type="non-terminal residue" evidence="3">
    <location>
        <position position="966"/>
    </location>
</feature>
<feature type="compositionally biased region" description="Polar residues" evidence="2">
    <location>
        <begin position="704"/>
        <end position="728"/>
    </location>
</feature>
<feature type="compositionally biased region" description="Polar residues" evidence="2">
    <location>
        <begin position="528"/>
        <end position="580"/>
    </location>
</feature>
<keyword evidence="1" id="KW-0175">Coiled coil</keyword>
<evidence type="ECO:0000313" key="4">
    <source>
        <dbReference type="Proteomes" id="UP000749646"/>
    </source>
</evidence>
<feature type="region of interest" description="Disordered" evidence="2">
    <location>
        <begin position="85"/>
        <end position="108"/>
    </location>
</feature>
<dbReference type="EMBL" id="JAAAHW010009698">
    <property type="protein sequence ID" value="KAF9937282.1"/>
    <property type="molecule type" value="Genomic_DNA"/>
</dbReference>
<evidence type="ECO:0000256" key="2">
    <source>
        <dbReference type="SAM" id="MobiDB-lite"/>
    </source>
</evidence>
<feature type="compositionally biased region" description="Basic and acidic residues" evidence="2">
    <location>
        <begin position="99"/>
        <end position="108"/>
    </location>
</feature>
<dbReference type="PANTHER" id="PTHR23160">
    <property type="entry name" value="SYNAPTONEMAL COMPLEX PROTEIN-RELATED"/>
    <property type="match status" value="1"/>
</dbReference>